<reference evidence="3 4" key="1">
    <citation type="submission" date="2020-03" db="EMBL/GenBank/DDBJ databases">
        <title>Sequencing the genomes of 1000 actinobacteria strains.</title>
        <authorList>
            <person name="Klenk H.-P."/>
        </authorList>
    </citation>
    <scope>NUCLEOTIDE SEQUENCE [LARGE SCALE GENOMIC DNA]</scope>
    <source>
        <strain evidence="3 4">DSM 18964</strain>
    </source>
</reference>
<accession>A0A846S0B7</accession>
<gene>
    <name evidence="3" type="ORF">BKA07_002681</name>
</gene>
<protein>
    <recommendedName>
        <fullName evidence="2">DUF4234 domain-containing protein</fullName>
    </recommendedName>
</protein>
<comment type="caution">
    <text evidence="3">The sequence shown here is derived from an EMBL/GenBank/DDBJ whole genome shotgun (WGS) entry which is preliminary data.</text>
</comment>
<evidence type="ECO:0000256" key="1">
    <source>
        <dbReference type="SAM" id="Phobius"/>
    </source>
</evidence>
<name>A0A846S0B7_9MICO</name>
<dbReference type="EMBL" id="JAATJN010000001">
    <property type="protein sequence ID" value="NJC57646.1"/>
    <property type="molecule type" value="Genomic_DNA"/>
</dbReference>
<organism evidence="3 4">
    <name type="scientific">Brevibacterium marinum</name>
    <dbReference type="NCBI Taxonomy" id="418643"/>
    <lineage>
        <taxon>Bacteria</taxon>
        <taxon>Bacillati</taxon>
        <taxon>Actinomycetota</taxon>
        <taxon>Actinomycetes</taxon>
        <taxon>Micrococcales</taxon>
        <taxon>Brevibacteriaceae</taxon>
        <taxon>Brevibacterium</taxon>
    </lineage>
</organism>
<evidence type="ECO:0000313" key="3">
    <source>
        <dbReference type="EMBL" id="NJC57646.1"/>
    </source>
</evidence>
<sequence>MTTVATRAPLIQKRSPWGGWWLILITLGIYYFVWYGKINRELATVTGKPHDGWGQWWSQIIPFYGLVGLHHTAIRLGDAIQSHGSADKVSPGIAWFWAPIWFGSHQRYLQRRMNLLGNLIASRATA</sequence>
<feature type="transmembrane region" description="Helical" evidence="1">
    <location>
        <begin position="17"/>
        <end position="34"/>
    </location>
</feature>
<keyword evidence="1" id="KW-0812">Transmembrane</keyword>
<keyword evidence="4" id="KW-1185">Reference proteome</keyword>
<keyword evidence="1" id="KW-1133">Transmembrane helix</keyword>
<evidence type="ECO:0000259" key="2">
    <source>
        <dbReference type="Pfam" id="PF14018"/>
    </source>
</evidence>
<dbReference type="Proteomes" id="UP000576792">
    <property type="component" value="Unassembled WGS sequence"/>
</dbReference>
<proteinExistence type="predicted"/>
<dbReference type="InterPro" id="IPR025328">
    <property type="entry name" value="DUF4234"/>
</dbReference>
<dbReference type="AlphaFoldDB" id="A0A846S0B7"/>
<dbReference type="RefSeq" id="WP_167951309.1">
    <property type="nucleotide sequence ID" value="NZ_BAAAPQ010000040.1"/>
</dbReference>
<dbReference type="Pfam" id="PF14018">
    <property type="entry name" value="DUF4234"/>
    <property type="match status" value="1"/>
</dbReference>
<evidence type="ECO:0000313" key="4">
    <source>
        <dbReference type="Proteomes" id="UP000576792"/>
    </source>
</evidence>
<feature type="domain" description="DUF4234" evidence="2">
    <location>
        <begin position="22"/>
        <end position="49"/>
    </location>
</feature>
<keyword evidence="1" id="KW-0472">Membrane</keyword>